<name>A0A0C6FYY4_9HYPH</name>
<dbReference type="AlphaFoldDB" id="A0A0C6FYY4"/>
<sequence length="334" mass="35785">MTAESGPDRRCFLCAAAMLAPSARRLAYPGGRERAFPIACGSCGVLTAPDADPDRCRDDLARRLGEEVFVPDQDAAYGLDIYTLRSAATRLARGLRPRGPDDRAALLQPHAVRAAEAILYDLAAGPGRPVSLGLICRVAERDAVLAGLAPHAAWTDDVVLLLDAAASPPRPVAAPGFADGAVRVATRPLSGDFAAQRNALQDLARHPWMLQLDADETIDPALGRVLPALAALAEDGDVVSVGLPRRNRVDGILSDVYPDVQYRLNRASTRYAGRVHERPVLDGGWPRSLIALTGAIDHGLSLAHVRARSRAYESLDPGRGRPEEEEALLRPYRA</sequence>
<reference evidence="2 3" key="1">
    <citation type="journal article" date="2015" name="Genome Announc.">
        <title>Complete Genome Sequence of Methylobacterium aquaticum Strain 22A, Isolated from Racomitrium japonicum Moss.</title>
        <authorList>
            <person name="Tani A."/>
            <person name="Ogura Y."/>
            <person name="Hayashi T."/>
            <person name="Kimbara K."/>
        </authorList>
    </citation>
    <scope>NUCLEOTIDE SEQUENCE [LARGE SCALE GENOMIC DNA]</scope>
    <source>
        <strain evidence="2 3">MA-22A</strain>
        <plasmid evidence="3">Plasmid pMaq22A_1p DNA</plasmid>
    </source>
</reference>
<evidence type="ECO:0008006" key="4">
    <source>
        <dbReference type="Google" id="ProtNLM"/>
    </source>
</evidence>
<organism evidence="2 3">
    <name type="scientific">Methylobacterium aquaticum</name>
    <dbReference type="NCBI Taxonomy" id="270351"/>
    <lineage>
        <taxon>Bacteria</taxon>
        <taxon>Pseudomonadati</taxon>
        <taxon>Pseudomonadota</taxon>
        <taxon>Alphaproteobacteria</taxon>
        <taxon>Hyphomicrobiales</taxon>
        <taxon>Methylobacteriaceae</taxon>
        <taxon>Methylobacterium</taxon>
    </lineage>
</organism>
<proteinExistence type="predicted"/>
<feature type="region of interest" description="Disordered" evidence="1">
    <location>
        <begin position="312"/>
        <end position="334"/>
    </location>
</feature>
<protein>
    <recommendedName>
        <fullName evidence="4">Glycosyltransferase</fullName>
    </recommendedName>
</protein>
<dbReference type="KEGG" id="maqu:Maq22A_1p31485"/>
<geneLocation type="plasmid" evidence="3">
    <name>pMaq22A_1p DNA</name>
</geneLocation>
<evidence type="ECO:0000256" key="1">
    <source>
        <dbReference type="SAM" id="MobiDB-lite"/>
    </source>
</evidence>
<evidence type="ECO:0000313" key="3">
    <source>
        <dbReference type="Proteomes" id="UP000061432"/>
    </source>
</evidence>
<dbReference type="SUPFAM" id="SSF53448">
    <property type="entry name" value="Nucleotide-diphospho-sugar transferases"/>
    <property type="match status" value="1"/>
</dbReference>
<feature type="compositionally biased region" description="Basic and acidic residues" evidence="1">
    <location>
        <begin position="312"/>
        <end position="322"/>
    </location>
</feature>
<reference evidence="3" key="2">
    <citation type="submission" date="2015-01" db="EMBL/GenBank/DDBJ databases">
        <title>Complete genome sequence of Methylobacterium aquaticum strain 22A.</title>
        <authorList>
            <person name="Tani A."/>
            <person name="Ogura Y."/>
            <person name="Hayashi T."/>
        </authorList>
    </citation>
    <scope>NUCLEOTIDE SEQUENCE [LARGE SCALE GENOMIC DNA]</scope>
    <source>
        <strain evidence="3">MA-22A</strain>
        <plasmid evidence="3">Plasmid pMaq22A_1p DNA</plasmid>
    </source>
</reference>
<evidence type="ECO:0000313" key="2">
    <source>
        <dbReference type="EMBL" id="BAQ48630.1"/>
    </source>
</evidence>
<dbReference type="OrthoDB" id="7549339at2"/>
<dbReference type="RefSeq" id="WP_060849856.1">
    <property type="nucleotide sequence ID" value="NZ_AP014705.1"/>
</dbReference>
<gene>
    <name evidence="2" type="ORF">Maq22A_1p31485</name>
</gene>
<accession>A0A0C6FYY4</accession>
<dbReference type="InterPro" id="IPR029044">
    <property type="entry name" value="Nucleotide-diphossugar_trans"/>
</dbReference>
<dbReference type="EMBL" id="AP014705">
    <property type="protein sequence ID" value="BAQ48630.1"/>
    <property type="molecule type" value="Genomic_DNA"/>
</dbReference>
<keyword evidence="2" id="KW-0614">Plasmid</keyword>
<dbReference type="Proteomes" id="UP000061432">
    <property type="component" value="Plasmid pMaq22A_1p"/>
</dbReference>
<dbReference type="PATRIC" id="fig|270351.10.peg.5611"/>